<feature type="region of interest" description="Disordered" evidence="1">
    <location>
        <begin position="279"/>
        <end position="305"/>
    </location>
</feature>
<proteinExistence type="predicted"/>
<comment type="caution">
    <text evidence="3">The sequence shown here is derived from an EMBL/GenBank/DDBJ whole genome shotgun (WGS) entry which is preliminary data.</text>
</comment>
<gene>
    <name evidence="3" type="ORF">SNA_11360</name>
</gene>
<organism evidence="3 4">
    <name type="scientific">Streptomyces natalensis ATCC 27448</name>
    <dbReference type="NCBI Taxonomy" id="1240678"/>
    <lineage>
        <taxon>Bacteria</taxon>
        <taxon>Bacillati</taxon>
        <taxon>Actinomycetota</taxon>
        <taxon>Actinomycetes</taxon>
        <taxon>Kitasatosporales</taxon>
        <taxon>Streptomycetaceae</taxon>
        <taxon>Streptomyces</taxon>
    </lineage>
</organism>
<accession>A0A0D7CR27</accession>
<dbReference type="EMBL" id="JRKI01000016">
    <property type="protein sequence ID" value="KIZ17857.1"/>
    <property type="molecule type" value="Genomic_DNA"/>
</dbReference>
<evidence type="ECO:0000313" key="3">
    <source>
        <dbReference type="EMBL" id="KIZ17857.1"/>
    </source>
</evidence>
<evidence type="ECO:0000256" key="1">
    <source>
        <dbReference type="SAM" id="MobiDB-lite"/>
    </source>
</evidence>
<keyword evidence="4" id="KW-1185">Reference proteome</keyword>
<reference evidence="3 4" key="1">
    <citation type="submission" date="2014-09" db="EMBL/GenBank/DDBJ databases">
        <title>Draft genome sequence of Streptomyces natalensis ATCC 27448, producer of the antifungal pimaricin.</title>
        <authorList>
            <person name="Mendes M.V."/>
            <person name="Beites T."/>
            <person name="Pires S."/>
            <person name="Santos C.L."/>
            <person name="Moradas-Ferreira P."/>
        </authorList>
    </citation>
    <scope>NUCLEOTIDE SEQUENCE [LARGE SCALE GENOMIC DNA]</scope>
    <source>
        <strain evidence="3 4">ATCC 27448</strain>
    </source>
</reference>
<dbReference type="Proteomes" id="UP000032458">
    <property type="component" value="Unassembled WGS sequence"/>
</dbReference>
<dbReference type="AlphaFoldDB" id="A0A0D7CR27"/>
<feature type="region of interest" description="Disordered" evidence="1">
    <location>
        <begin position="171"/>
        <end position="198"/>
    </location>
</feature>
<protein>
    <submittedName>
        <fullName evidence="3">Mobilization protein</fullName>
    </submittedName>
</protein>
<feature type="domain" description="MobA/VirD2-like nuclease" evidence="2">
    <location>
        <begin position="71"/>
        <end position="165"/>
    </location>
</feature>
<evidence type="ECO:0000259" key="2">
    <source>
        <dbReference type="Pfam" id="PF03432"/>
    </source>
</evidence>
<dbReference type="InterPro" id="IPR005094">
    <property type="entry name" value="Endonuclease_MobA/VirD2"/>
</dbReference>
<evidence type="ECO:0000313" key="4">
    <source>
        <dbReference type="Proteomes" id="UP000032458"/>
    </source>
</evidence>
<dbReference type="RefSeq" id="WP_044364584.1">
    <property type="nucleotide sequence ID" value="NZ_JRKI01000016.1"/>
</dbReference>
<name>A0A0D7CR27_9ACTN</name>
<dbReference type="Pfam" id="PF03432">
    <property type="entry name" value="Relaxase"/>
    <property type="match status" value="1"/>
</dbReference>
<feature type="region of interest" description="Disordered" evidence="1">
    <location>
        <begin position="536"/>
        <end position="582"/>
    </location>
</feature>
<feature type="compositionally biased region" description="Low complexity" evidence="1">
    <location>
        <begin position="539"/>
        <end position="564"/>
    </location>
</feature>
<sequence length="582" mass="63615">MVPDISTGSRTYGLLNYLYGPGRREEHTDPHLVAAWMPELAPDPGRDPAATLKQLTDRLDLPVLALPKHRRPARHVWHCPVRTAPGDRHLTDAEWAEVARRIVHATGIAEHGDDKACRWIAVRHADDHIHIVATLKREDGRSPRRHEDGIRAQAECRKIEAEFGLQILNEGDRTAAQRPTSAERSKAERAGRTETPRETLRERVRQAVAGAASEEEFFRRLAEAGLRIEKRLAPSGDTLGYKVALPGDRNRHGEPIWFPGSKLAPDLSLPKIRQRLDAGLPDSDASATNRPGEPAPRPARARREAVPVAERAASVLSGDGDADSAAQLVGVGELLDAVAQTSPASTRKELGEAARAFERATRSHIRVERADSRAIRSAARGIIRAGNALGKGEDGGATAMLLSTMVLVTIAAARWHSARGHAQQAAAAQQAAQHLRAAYRTAATTPMTAMRDHGRHLPEPVRQRYAGTLEATLPQHADHLLREPGWDALAATLDQAERAGHDPDALLQQAIAWRELDTADSVTDVLVWRLRRLGNLPATTDSPRTRTTSRTSQHQPPAPKQQAPETTPRMNPSAPRARGARR</sequence>
<feature type="region of interest" description="Disordered" evidence="1">
    <location>
        <begin position="244"/>
        <end position="263"/>
    </location>
</feature>
<dbReference type="PATRIC" id="fig|1240678.4.peg.2386"/>